<name>A0AAD7W599_9TELE</name>
<proteinExistence type="predicted"/>
<reference evidence="2" key="1">
    <citation type="journal article" date="2023" name="Science">
        <title>Genome structures resolve the early diversification of teleost fishes.</title>
        <authorList>
            <person name="Parey E."/>
            <person name="Louis A."/>
            <person name="Montfort J."/>
            <person name="Bouchez O."/>
            <person name="Roques C."/>
            <person name="Iampietro C."/>
            <person name="Lluch J."/>
            <person name="Castinel A."/>
            <person name="Donnadieu C."/>
            <person name="Desvignes T."/>
            <person name="Floi Bucao C."/>
            <person name="Jouanno E."/>
            <person name="Wen M."/>
            <person name="Mejri S."/>
            <person name="Dirks R."/>
            <person name="Jansen H."/>
            <person name="Henkel C."/>
            <person name="Chen W.J."/>
            <person name="Zahm M."/>
            <person name="Cabau C."/>
            <person name="Klopp C."/>
            <person name="Thompson A.W."/>
            <person name="Robinson-Rechavi M."/>
            <person name="Braasch I."/>
            <person name="Lecointre G."/>
            <person name="Bobe J."/>
            <person name="Postlethwait J.H."/>
            <person name="Berthelot C."/>
            <person name="Roest Crollius H."/>
            <person name="Guiguen Y."/>
        </authorList>
    </citation>
    <scope>NUCLEOTIDE SEQUENCE</scope>
    <source>
        <strain evidence="2">NC1722</strain>
    </source>
</reference>
<feature type="compositionally biased region" description="Basic and acidic residues" evidence="1">
    <location>
        <begin position="65"/>
        <end position="77"/>
    </location>
</feature>
<gene>
    <name evidence="2" type="ORF">AAFF_G00213580</name>
</gene>
<organism evidence="2 3">
    <name type="scientific">Aldrovandia affinis</name>
    <dbReference type="NCBI Taxonomy" id="143900"/>
    <lineage>
        <taxon>Eukaryota</taxon>
        <taxon>Metazoa</taxon>
        <taxon>Chordata</taxon>
        <taxon>Craniata</taxon>
        <taxon>Vertebrata</taxon>
        <taxon>Euteleostomi</taxon>
        <taxon>Actinopterygii</taxon>
        <taxon>Neopterygii</taxon>
        <taxon>Teleostei</taxon>
        <taxon>Notacanthiformes</taxon>
        <taxon>Halosauridae</taxon>
        <taxon>Aldrovandia</taxon>
    </lineage>
</organism>
<keyword evidence="3" id="KW-1185">Reference proteome</keyword>
<dbReference type="Proteomes" id="UP001221898">
    <property type="component" value="Unassembled WGS sequence"/>
</dbReference>
<dbReference type="EMBL" id="JAINUG010000283">
    <property type="protein sequence ID" value="KAJ8383895.1"/>
    <property type="molecule type" value="Genomic_DNA"/>
</dbReference>
<feature type="compositionally biased region" description="Polar residues" evidence="1">
    <location>
        <begin position="78"/>
        <end position="93"/>
    </location>
</feature>
<accession>A0AAD7W599</accession>
<feature type="region of interest" description="Disordered" evidence="1">
    <location>
        <begin position="34"/>
        <end position="93"/>
    </location>
</feature>
<evidence type="ECO:0000313" key="3">
    <source>
        <dbReference type="Proteomes" id="UP001221898"/>
    </source>
</evidence>
<comment type="caution">
    <text evidence="2">The sequence shown here is derived from an EMBL/GenBank/DDBJ whole genome shotgun (WGS) entry which is preliminary data.</text>
</comment>
<evidence type="ECO:0000313" key="2">
    <source>
        <dbReference type="EMBL" id="KAJ8383895.1"/>
    </source>
</evidence>
<protein>
    <submittedName>
        <fullName evidence="2">Uncharacterized protein</fullName>
    </submittedName>
</protein>
<sequence length="93" mass="10513">MDAVATETVNKARHSWISDQQKIFSGRVCRRHQTRVYHSRHPPVGSGPPLDRSRLNTGQSQRSECLPRTRNGEEDLQKTSAKQSNNPAVYNQG</sequence>
<evidence type="ECO:0000256" key="1">
    <source>
        <dbReference type="SAM" id="MobiDB-lite"/>
    </source>
</evidence>
<dbReference type="AlphaFoldDB" id="A0AAD7W599"/>